<comment type="caution">
    <text evidence="6">The sequence shown here is derived from an EMBL/GenBank/DDBJ whole genome shotgun (WGS) entry which is preliminary data.</text>
</comment>
<evidence type="ECO:0000256" key="3">
    <source>
        <dbReference type="ARBA" id="ARBA00022679"/>
    </source>
</evidence>
<keyword evidence="3 6" id="KW-0808">Transferase</keyword>
<keyword evidence="4" id="KW-0663">Pyridoxal phosphate</keyword>
<evidence type="ECO:0000313" key="7">
    <source>
        <dbReference type="Proteomes" id="UP000470082"/>
    </source>
</evidence>
<dbReference type="PANTHER" id="PTHR42885">
    <property type="entry name" value="HISTIDINOL-PHOSPHATE AMINOTRANSFERASE-RELATED"/>
    <property type="match status" value="1"/>
</dbReference>
<reference evidence="6 7" key="1">
    <citation type="submission" date="2019-08" db="EMBL/GenBank/DDBJ databases">
        <title>In-depth cultivation of the pig gut microbiome towards novel bacterial diversity and tailored functional studies.</title>
        <authorList>
            <person name="Wylensek D."/>
            <person name="Hitch T.C.A."/>
            <person name="Clavel T."/>
        </authorList>
    </citation>
    <scope>NUCLEOTIDE SEQUENCE [LARGE SCALE GENOMIC DNA]</scope>
    <source>
        <strain evidence="6 7">LKV-178-WT-2G</strain>
    </source>
</reference>
<dbReference type="AlphaFoldDB" id="A0A7X2N2Y0"/>
<dbReference type="EMBL" id="VUMM01000007">
    <property type="protein sequence ID" value="MSS01447.1"/>
    <property type="molecule type" value="Genomic_DNA"/>
</dbReference>
<sequence length="340" mass="39467">MKQIESYTAHKQDGILLNANEVSDNINEALKKDIKALIDTIDFNRYPDNDCLELRKAYGKYIQFDENKILCGNGSDQMLDLIMSYYLSSGKTLYTLSPDFGMYDYYASRYDAKILKFPCEKDGSFDVDQFIKMGKKNHVDFIIFSNPNNPTGHYLKNEDMLKIVEAFKDIPFVDDEAYIEFAQESMLPYINQYEHFYITRTLSKVFGLASIRTGFLIGNQKNIETLSKIKVPYSLNTLSQKIAVHALNYIEDALKRVKPICCDRDELLKQKFKGIELIPSHANFILVYSSNISLLKQLFEDSHIVIRTYPDKDYVRITIGNKEENQKVFEVLKQFEKEIL</sequence>
<evidence type="ECO:0000313" key="6">
    <source>
        <dbReference type="EMBL" id="MSS01447.1"/>
    </source>
</evidence>
<keyword evidence="7" id="KW-1185">Reference proteome</keyword>
<comment type="cofactor">
    <cofactor evidence="1">
        <name>pyridoxal 5'-phosphate</name>
        <dbReference type="ChEBI" id="CHEBI:597326"/>
    </cofactor>
</comment>
<dbReference type="Pfam" id="PF00155">
    <property type="entry name" value="Aminotran_1_2"/>
    <property type="match status" value="1"/>
</dbReference>
<dbReference type="GO" id="GO:0030170">
    <property type="term" value="F:pyridoxal phosphate binding"/>
    <property type="evidence" value="ECO:0007669"/>
    <property type="project" value="InterPro"/>
</dbReference>
<dbReference type="InterPro" id="IPR015424">
    <property type="entry name" value="PyrdxlP-dep_Trfase"/>
</dbReference>
<evidence type="ECO:0000259" key="5">
    <source>
        <dbReference type="Pfam" id="PF00155"/>
    </source>
</evidence>
<dbReference type="Gene3D" id="3.90.1150.10">
    <property type="entry name" value="Aspartate Aminotransferase, domain 1"/>
    <property type="match status" value="1"/>
</dbReference>
<keyword evidence="2 6" id="KW-0032">Aminotransferase</keyword>
<feature type="domain" description="Aminotransferase class I/classII large" evidence="5">
    <location>
        <begin position="13"/>
        <end position="331"/>
    </location>
</feature>
<evidence type="ECO:0000256" key="2">
    <source>
        <dbReference type="ARBA" id="ARBA00022576"/>
    </source>
</evidence>
<dbReference type="InterPro" id="IPR004839">
    <property type="entry name" value="Aminotransferase_I/II_large"/>
</dbReference>
<dbReference type="RefSeq" id="WP_154459983.1">
    <property type="nucleotide sequence ID" value="NZ_VUMM01000007.1"/>
</dbReference>
<dbReference type="Gene3D" id="3.40.640.10">
    <property type="entry name" value="Type I PLP-dependent aspartate aminotransferase-like (Major domain)"/>
    <property type="match status" value="1"/>
</dbReference>
<gene>
    <name evidence="6" type="ORF">FYJ50_04920</name>
</gene>
<evidence type="ECO:0000256" key="4">
    <source>
        <dbReference type="ARBA" id="ARBA00022898"/>
    </source>
</evidence>
<proteinExistence type="predicted"/>
<dbReference type="PANTHER" id="PTHR42885:SF2">
    <property type="entry name" value="HISTIDINOL-PHOSPHATE AMINOTRANSFERASE"/>
    <property type="match status" value="1"/>
</dbReference>
<dbReference type="InterPro" id="IPR015421">
    <property type="entry name" value="PyrdxlP-dep_Trfase_major"/>
</dbReference>
<dbReference type="Proteomes" id="UP000470082">
    <property type="component" value="Unassembled WGS sequence"/>
</dbReference>
<dbReference type="GO" id="GO:0008483">
    <property type="term" value="F:transaminase activity"/>
    <property type="evidence" value="ECO:0007669"/>
    <property type="project" value="UniProtKB-KW"/>
</dbReference>
<name>A0A7X2N2Y0_9FIRM</name>
<evidence type="ECO:0000256" key="1">
    <source>
        <dbReference type="ARBA" id="ARBA00001933"/>
    </source>
</evidence>
<dbReference type="InterPro" id="IPR015422">
    <property type="entry name" value="PyrdxlP-dep_Trfase_small"/>
</dbReference>
<dbReference type="CDD" id="cd00609">
    <property type="entry name" value="AAT_like"/>
    <property type="match status" value="1"/>
</dbReference>
<accession>A0A7X2N2Y0</accession>
<protein>
    <submittedName>
        <fullName evidence="6">Histidinol-phosphate aminotransferase family protein</fullName>
    </submittedName>
</protein>
<organism evidence="6 7">
    <name type="scientific">Floccifex porci</name>
    <dbReference type="NCBI Taxonomy" id="2606629"/>
    <lineage>
        <taxon>Bacteria</taxon>
        <taxon>Bacillati</taxon>
        <taxon>Bacillota</taxon>
        <taxon>Erysipelotrichia</taxon>
        <taxon>Erysipelotrichales</taxon>
        <taxon>Erysipelotrichaceae</taxon>
        <taxon>Floccifex</taxon>
    </lineage>
</organism>
<dbReference type="SUPFAM" id="SSF53383">
    <property type="entry name" value="PLP-dependent transferases"/>
    <property type="match status" value="1"/>
</dbReference>